<dbReference type="EMBL" id="JAHWZX010000008">
    <property type="protein sequence ID" value="MBW4331164.1"/>
    <property type="molecule type" value="Genomic_DNA"/>
</dbReference>
<keyword evidence="4" id="KW-1185">Reference proteome</keyword>
<organism evidence="3 4">
    <name type="scientific">Stakelama flava</name>
    <dbReference type="NCBI Taxonomy" id="2860338"/>
    <lineage>
        <taxon>Bacteria</taxon>
        <taxon>Pseudomonadati</taxon>
        <taxon>Pseudomonadota</taxon>
        <taxon>Alphaproteobacteria</taxon>
        <taxon>Sphingomonadales</taxon>
        <taxon>Sphingomonadaceae</taxon>
        <taxon>Stakelama</taxon>
    </lineage>
</organism>
<feature type="transmembrane region" description="Helical" evidence="1">
    <location>
        <begin position="44"/>
        <end position="62"/>
    </location>
</feature>
<evidence type="ECO:0000313" key="4">
    <source>
        <dbReference type="Proteomes" id="UP001197214"/>
    </source>
</evidence>
<proteinExistence type="predicted"/>
<keyword evidence="1" id="KW-0472">Membrane</keyword>
<comment type="caution">
    <text evidence="3">The sequence shown here is derived from an EMBL/GenBank/DDBJ whole genome shotgun (WGS) entry which is preliminary data.</text>
</comment>
<evidence type="ECO:0000313" key="3">
    <source>
        <dbReference type="EMBL" id="MBW4331164.1"/>
    </source>
</evidence>
<name>A0ABS6XLS4_9SPHN</name>
<evidence type="ECO:0000256" key="1">
    <source>
        <dbReference type="SAM" id="Phobius"/>
    </source>
</evidence>
<dbReference type="Proteomes" id="UP001197214">
    <property type="component" value="Unassembled WGS sequence"/>
</dbReference>
<evidence type="ECO:0000256" key="2">
    <source>
        <dbReference type="SAM" id="SignalP"/>
    </source>
</evidence>
<sequence length="118" mass="13391">MITFTRKAALGLALGATAMTAAAMPAQAQRYRHSYHHYHHDNGAGTAIVAGIAGLAIGAAIASSNNDRRYDRGYYRDRDYYPADAYRGRGYYRAPRYCSVHREWDPYRHRSVAVRYCR</sequence>
<feature type="chain" id="PRO_5047016478" description="BA14K family protein" evidence="2">
    <location>
        <begin position="24"/>
        <end position="118"/>
    </location>
</feature>
<keyword evidence="1" id="KW-1133">Transmembrane helix</keyword>
<protein>
    <recommendedName>
        <fullName evidence="5">BA14K family protein</fullName>
    </recommendedName>
</protein>
<evidence type="ECO:0008006" key="5">
    <source>
        <dbReference type="Google" id="ProtNLM"/>
    </source>
</evidence>
<dbReference type="RefSeq" id="WP_219238282.1">
    <property type="nucleotide sequence ID" value="NZ_JAHWZX010000008.1"/>
</dbReference>
<reference evidence="3 4" key="1">
    <citation type="submission" date="2021-07" db="EMBL/GenBank/DDBJ databases">
        <title>Stakelama flava sp. nov., a novel endophytic bacterium isolated from branch of Kandelia candel.</title>
        <authorList>
            <person name="Tuo L."/>
        </authorList>
    </citation>
    <scope>NUCLEOTIDE SEQUENCE [LARGE SCALE GENOMIC DNA]</scope>
    <source>
        <strain evidence="3 4">CBK3Z-3</strain>
    </source>
</reference>
<keyword evidence="1" id="KW-0812">Transmembrane</keyword>
<gene>
    <name evidence="3" type="ORF">KY084_09805</name>
</gene>
<accession>A0ABS6XLS4</accession>
<feature type="signal peptide" evidence="2">
    <location>
        <begin position="1"/>
        <end position="23"/>
    </location>
</feature>
<keyword evidence="2" id="KW-0732">Signal</keyword>